<keyword evidence="1" id="KW-0812">Transmembrane</keyword>
<dbReference type="AlphaFoldDB" id="F5XHI3"/>
<dbReference type="KEGG" id="mph:MLP_51770"/>
<evidence type="ECO:0000256" key="1">
    <source>
        <dbReference type="SAM" id="Phobius"/>
    </source>
</evidence>
<protein>
    <recommendedName>
        <fullName evidence="4">DUF2306 domain-containing protein</fullName>
    </recommendedName>
</protein>
<dbReference type="EMBL" id="AP012204">
    <property type="protein sequence ID" value="BAK38191.1"/>
    <property type="molecule type" value="Genomic_DNA"/>
</dbReference>
<keyword evidence="3" id="KW-1185">Reference proteome</keyword>
<feature type="transmembrane region" description="Helical" evidence="1">
    <location>
        <begin position="132"/>
        <end position="151"/>
    </location>
</feature>
<proteinExistence type="predicted"/>
<organism evidence="2 3">
    <name type="scientific">Microlunatus phosphovorus (strain ATCC 700054 / DSM 10555 / JCM 9379 / NBRC 101784 / NCIMB 13414 / VKM Ac-1990 / NM-1)</name>
    <dbReference type="NCBI Taxonomy" id="1032480"/>
    <lineage>
        <taxon>Bacteria</taxon>
        <taxon>Bacillati</taxon>
        <taxon>Actinomycetota</taxon>
        <taxon>Actinomycetes</taxon>
        <taxon>Propionibacteriales</taxon>
        <taxon>Propionibacteriaceae</taxon>
        <taxon>Microlunatus</taxon>
    </lineage>
</organism>
<evidence type="ECO:0000313" key="3">
    <source>
        <dbReference type="Proteomes" id="UP000007947"/>
    </source>
</evidence>
<evidence type="ECO:0008006" key="4">
    <source>
        <dbReference type="Google" id="ProtNLM"/>
    </source>
</evidence>
<dbReference type="eggNOG" id="COG5395">
    <property type="taxonomic scope" value="Bacteria"/>
</dbReference>
<dbReference type="Pfam" id="PF10067">
    <property type="entry name" value="DUF2306"/>
    <property type="match status" value="1"/>
</dbReference>
<dbReference type="OrthoDB" id="4698148at2"/>
<sequence length="233" mass="25164">MIIREPIHRPARPRPDGRSGWSVAVGLIVLSVIPLTAGALRLIQLAGGPAVRPADPRFDAFPTALVLHIGGSAVFALVGAFQFVPRFRRRHRNWHRRAGRILVVTGFLVVASALWLTLFYEAPPGTGRVLFVVRLVVAPAMAVCLVQGFLAIRRRDVARHRAWMIRAYALALGAGTQVVTEGVGGLVFGTGVLAGDLAKGAAWIVNLAVAEWVIRRQRVRRSDRAGATVGAVR</sequence>
<reference evidence="2 3" key="1">
    <citation type="submission" date="2011-05" db="EMBL/GenBank/DDBJ databases">
        <title>Whole genome sequence of Microlunatus phosphovorus NM-1.</title>
        <authorList>
            <person name="Hosoyama A."/>
            <person name="Sasaki K."/>
            <person name="Harada T."/>
            <person name="Igarashi R."/>
            <person name="Kawakoshi A."/>
            <person name="Sasagawa M."/>
            <person name="Fukada J."/>
            <person name="Nakamura S."/>
            <person name="Katano Y."/>
            <person name="Hanada S."/>
            <person name="Kamagata Y."/>
            <person name="Nakamura N."/>
            <person name="Yamazaki S."/>
            <person name="Fujita N."/>
        </authorList>
    </citation>
    <scope>NUCLEOTIDE SEQUENCE [LARGE SCALE GENOMIC DNA]</scope>
    <source>
        <strain evidence="3">ATCC 700054 / DSM 10555 / JCM 9379 / NBRC 101784 / NCIMB 13414 / VKM Ac-1990 / NM-1</strain>
    </source>
</reference>
<feature type="transmembrane region" description="Helical" evidence="1">
    <location>
        <begin position="163"/>
        <end position="180"/>
    </location>
</feature>
<keyword evidence="1" id="KW-0472">Membrane</keyword>
<feature type="transmembrane region" description="Helical" evidence="1">
    <location>
        <begin position="101"/>
        <end position="120"/>
    </location>
</feature>
<feature type="transmembrane region" description="Helical" evidence="1">
    <location>
        <begin position="60"/>
        <end position="81"/>
    </location>
</feature>
<dbReference type="InterPro" id="IPR018750">
    <property type="entry name" value="DUF2306_membrane"/>
</dbReference>
<feature type="transmembrane region" description="Helical" evidence="1">
    <location>
        <begin position="21"/>
        <end position="40"/>
    </location>
</feature>
<dbReference type="STRING" id="1032480.MLP_51770"/>
<gene>
    <name evidence="2" type="ordered locus">MLP_51770</name>
</gene>
<evidence type="ECO:0000313" key="2">
    <source>
        <dbReference type="EMBL" id="BAK38191.1"/>
    </source>
</evidence>
<accession>F5XHI3</accession>
<keyword evidence="1" id="KW-1133">Transmembrane helix</keyword>
<dbReference type="RefSeq" id="WP_013866005.1">
    <property type="nucleotide sequence ID" value="NC_015635.1"/>
</dbReference>
<feature type="transmembrane region" description="Helical" evidence="1">
    <location>
        <begin position="186"/>
        <end position="214"/>
    </location>
</feature>
<dbReference type="Proteomes" id="UP000007947">
    <property type="component" value="Chromosome"/>
</dbReference>
<dbReference type="HOGENOM" id="CLU_078522_0_0_11"/>
<name>F5XHI3_MICPN</name>